<reference evidence="1 2" key="1">
    <citation type="submission" date="2019-02" db="EMBL/GenBank/DDBJ databases">
        <title>The Batch Genome Submission of Acinetobacter spp. strains.</title>
        <authorList>
            <person name="Qin J."/>
            <person name="Hu Y."/>
            <person name="Ye H."/>
            <person name="Wei L."/>
            <person name="Feng Y."/>
            <person name="Zong Z."/>
        </authorList>
    </citation>
    <scope>NUCLEOTIDE SEQUENCE [LARGE SCALE GENOMIC DNA]</scope>
    <source>
        <strain evidence="1 2">WCHABo060081</strain>
    </source>
</reference>
<organism evidence="1 2">
    <name type="scientific">Acinetobacter bouvetii</name>
    <dbReference type="NCBI Taxonomy" id="202951"/>
    <lineage>
        <taxon>Bacteria</taxon>
        <taxon>Pseudomonadati</taxon>
        <taxon>Pseudomonadota</taxon>
        <taxon>Gammaproteobacteria</taxon>
        <taxon>Moraxellales</taxon>
        <taxon>Moraxellaceae</taxon>
        <taxon>Acinetobacter</taxon>
    </lineage>
</organism>
<dbReference type="Pfam" id="PF10604">
    <property type="entry name" value="Polyketide_cyc2"/>
    <property type="match status" value="1"/>
</dbReference>
<evidence type="ECO:0000313" key="1">
    <source>
        <dbReference type="EMBL" id="RZG66659.1"/>
    </source>
</evidence>
<proteinExistence type="predicted"/>
<accession>A0A4Q7AXI1</accession>
<protein>
    <submittedName>
        <fullName evidence="1">SRPBCC family protein</fullName>
    </submittedName>
</protein>
<dbReference type="STRING" id="202951.GCA_001485025_01628"/>
<dbReference type="Proteomes" id="UP000293483">
    <property type="component" value="Unassembled WGS sequence"/>
</dbReference>
<dbReference type="RefSeq" id="WP_130146100.1">
    <property type="nucleotide sequence ID" value="NZ_SGSU01000010.1"/>
</dbReference>
<sequence>MYIIENKMEIQCSAQALFNYVTQPWLWHEWHPNSISATENPNGLKVGDTFQEMIRLKLLDPLPVIFNRETSYTVLVSQPDTQWIVEGKTNNGALRIQYDFEKISENRVLFKRTLSFKVEGHLRAMSYFLVKNMKKTSVTALDNLKKKLSDA</sequence>
<dbReference type="InterPro" id="IPR019587">
    <property type="entry name" value="Polyketide_cyclase/dehydratase"/>
</dbReference>
<dbReference type="InterPro" id="IPR023393">
    <property type="entry name" value="START-like_dom_sf"/>
</dbReference>
<dbReference type="SUPFAM" id="SSF55961">
    <property type="entry name" value="Bet v1-like"/>
    <property type="match status" value="1"/>
</dbReference>
<dbReference type="Gene3D" id="3.30.530.20">
    <property type="match status" value="1"/>
</dbReference>
<dbReference type="CDD" id="cd07812">
    <property type="entry name" value="SRPBCC"/>
    <property type="match status" value="1"/>
</dbReference>
<name>A0A4Q7AXI1_9GAMM</name>
<evidence type="ECO:0000313" key="2">
    <source>
        <dbReference type="Proteomes" id="UP000293483"/>
    </source>
</evidence>
<dbReference type="AlphaFoldDB" id="A0A4Q7AXI1"/>
<gene>
    <name evidence="1" type="ORF">EXE25_10430</name>
</gene>
<dbReference type="EMBL" id="SGSU01000010">
    <property type="protein sequence ID" value="RZG66659.1"/>
    <property type="molecule type" value="Genomic_DNA"/>
</dbReference>
<comment type="caution">
    <text evidence="1">The sequence shown here is derived from an EMBL/GenBank/DDBJ whole genome shotgun (WGS) entry which is preliminary data.</text>
</comment>